<name>A0A7C9NU54_9BACT</name>
<feature type="compositionally biased region" description="Basic and acidic residues" evidence="1">
    <location>
        <begin position="74"/>
        <end position="93"/>
    </location>
</feature>
<dbReference type="GO" id="GO:0008705">
    <property type="term" value="F:methionine synthase activity"/>
    <property type="evidence" value="ECO:0007669"/>
    <property type="project" value="InterPro"/>
</dbReference>
<dbReference type="EMBL" id="QWKH01000002">
    <property type="protein sequence ID" value="NBI33572.1"/>
    <property type="molecule type" value="Genomic_DNA"/>
</dbReference>
<dbReference type="Gene3D" id="3.40.109.40">
    <property type="match status" value="1"/>
</dbReference>
<comment type="caution">
    <text evidence="2">The sequence shown here is derived from an EMBL/GenBank/DDBJ whole genome shotgun (WGS) entry which is preliminary data.</text>
</comment>
<dbReference type="InterPro" id="IPR037010">
    <property type="entry name" value="VitB12-dep_Met_synth_activ_sf"/>
</dbReference>
<feature type="region of interest" description="Disordered" evidence="1">
    <location>
        <begin position="74"/>
        <end position="126"/>
    </location>
</feature>
<dbReference type="AlphaFoldDB" id="A0A7C9NU54"/>
<evidence type="ECO:0008006" key="3">
    <source>
        <dbReference type="Google" id="ProtNLM"/>
    </source>
</evidence>
<gene>
    <name evidence="2" type="ORF">D1639_00675</name>
</gene>
<evidence type="ECO:0000256" key="1">
    <source>
        <dbReference type="SAM" id="MobiDB-lite"/>
    </source>
</evidence>
<feature type="compositionally biased region" description="Polar residues" evidence="1">
    <location>
        <begin position="100"/>
        <end position="118"/>
    </location>
</feature>
<dbReference type="SUPFAM" id="SSF56507">
    <property type="entry name" value="Methionine synthase activation domain-like"/>
    <property type="match status" value="1"/>
</dbReference>
<organism evidence="2">
    <name type="scientific">Muribaculaceae bacterium Z82</name>
    <dbReference type="NCBI Taxonomy" id="2304548"/>
    <lineage>
        <taxon>Bacteria</taxon>
        <taxon>Pseudomonadati</taxon>
        <taxon>Bacteroidota</taxon>
        <taxon>Bacteroidia</taxon>
        <taxon>Bacteroidales</taxon>
        <taxon>Muribaculaceae</taxon>
    </lineage>
</organism>
<sequence length="354" mass="36973">MDGANGKAMAQAGKPLALPCRVDANEVLRYLGYRGQTLDDDLRKRFDTAASLCERELQAAGMFAIFPLSHAEERMREEERTQAGERAQAEEPSTRGSGGTQAKTGATEAGGTQAQTEPSKPGCAEARQRDALEGALPSRAAVTVETPAGRLELPGRAIARHLRGCGEVALMAVTLGAKSEMLLRRETALSATDGMLADVCASSAVEQAADVLNEQLRAQAKQRGLATTWRFSPGYGDLPLSVQPDFLKVLGADKALGISLTPALMLVPAKTITAIVGLYRPEDRPRAGAGSQGEALNSAKPEAGHGKKAAGRPEADAFGRTEAGESREATAPAGATCPGARPREAKGTEDGMPS</sequence>
<proteinExistence type="predicted"/>
<feature type="region of interest" description="Disordered" evidence="1">
    <location>
        <begin position="284"/>
        <end position="354"/>
    </location>
</feature>
<reference evidence="2" key="1">
    <citation type="submission" date="2018-08" db="EMBL/GenBank/DDBJ databases">
        <title>Murine metabolic-syndrome-specific gut microbial biobank.</title>
        <authorList>
            <person name="Liu C."/>
        </authorList>
    </citation>
    <scope>NUCLEOTIDE SEQUENCE [LARGE SCALE GENOMIC DNA]</scope>
    <source>
        <strain evidence="2">Z82</strain>
    </source>
</reference>
<accession>A0A7C9NU54</accession>
<feature type="compositionally biased region" description="Low complexity" evidence="1">
    <location>
        <begin position="329"/>
        <end position="340"/>
    </location>
</feature>
<feature type="compositionally biased region" description="Basic and acidic residues" evidence="1">
    <location>
        <begin position="311"/>
        <end position="328"/>
    </location>
</feature>
<protein>
    <recommendedName>
        <fullName evidence="3">AdoMet activation domain-containing protein</fullName>
    </recommendedName>
</protein>
<feature type="compositionally biased region" description="Basic and acidic residues" evidence="1">
    <location>
        <begin position="341"/>
        <end position="354"/>
    </location>
</feature>
<evidence type="ECO:0000313" key="2">
    <source>
        <dbReference type="EMBL" id="NBI33572.1"/>
    </source>
</evidence>